<reference evidence="2 3" key="1">
    <citation type="journal article" date="2020" name="Fungal Divers.">
        <title>Resolving the Mortierellaceae phylogeny through synthesis of multi-gene phylogenetics and phylogenomics.</title>
        <authorList>
            <person name="Vandepol N."/>
            <person name="Liber J."/>
            <person name="Desiro A."/>
            <person name="Na H."/>
            <person name="Kennedy M."/>
            <person name="Barry K."/>
            <person name="Grigoriev I.V."/>
            <person name="Miller A.N."/>
            <person name="O'Donnell K."/>
            <person name="Stajich J.E."/>
            <person name="Bonito G."/>
        </authorList>
    </citation>
    <scope>NUCLEOTIDE SEQUENCE [LARGE SCALE GENOMIC DNA]</scope>
    <source>
        <strain evidence="2 3">AD045</strain>
    </source>
</reference>
<feature type="region of interest" description="Disordered" evidence="1">
    <location>
        <begin position="73"/>
        <end position="108"/>
    </location>
</feature>
<evidence type="ECO:0000256" key="1">
    <source>
        <dbReference type="SAM" id="MobiDB-lite"/>
    </source>
</evidence>
<feature type="region of interest" description="Disordered" evidence="1">
    <location>
        <begin position="1091"/>
        <end position="1191"/>
    </location>
</feature>
<proteinExistence type="predicted"/>
<dbReference type="EMBL" id="JAAAIM010000703">
    <property type="protein sequence ID" value="KAG0285066.1"/>
    <property type="molecule type" value="Genomic_DNA"/>
</dbReference>
<gene>
    <name evidence="2" type="ORF">BGZ96_010642</name>
</gene>
<dbReference type="PANTHER" id="PTHR38134">
    <property type="entry name" value="SLR1395 PROTEIN"/>
    <property type="match status" value="1"/>
</dbReference>
<dbReference type="Proteomes" id="UP001194696">
    <property type="component" value="Unassembled WGS sequence"/>
</dbReference>
<evidence type="ECO:0000313" key="2">
    <source>
        <dbReference type="EMBL" id="KAG0285066.1"/>
    </source>
</evidence>
<keyword evidence="3" id="KW-1185">Reference proteome</keyword>
<feature type="compositionally biased region" description="Polar residues" evidence="1">
    <location>
        <begin position="99"/>
        <end position="108"/>
    </location>
</feature>
<organism evidence="2 3">
    <name type="scientific">Linnemannia gamsii</name>
    <dbReference type="NCBI Taxonomy" id="64522"/>
    <lineage>
        <taxon>Eukaryota</taxon>
        <taxon>Fungi</taxon>
        <taxon>Fungi incertae sedis</taxon>
        <taxon>Mucoromycota</taxon>
        <taxon>Mortierellomycotina</taxon>
        <taxon>Mortierellomycetes</taxon>
        <taxon>Mortierellales</taxon>
        <taxon>Mortierellaceae</taxon>
        <taxon>Linnemannia</taxon>
    </lineage>
</organism>
<comment type="caution">
    <text evidence="2">The sequence shown here is derived from an EMBL/GenBank/DDBJ whole genome shotgun (WGS) entry which is preliminary data.</text>
</comment>
<dbReference type="PANTHER" id="PTHR38134:SF2">
    <property type="entry name" value="GALACTOKINASE"/>
    <property type="match status" value="1"/>
</dbReference>
<feature type="compositionally biased region" description="Polar residues" evidence="1">
    <location>
        <begin position="1177"/>
        <end position="1186"/>
    </location>
</feature>
<name>A0ABQ7JUA5_9FUNG</name>
<evidence type="ECO:0000313" key="3">
    <source>
        <dbReference type="Proteomes" id="UP001194696"/>
    </source>
</evidence>
<feature type="compositionally biased region" description="Polar residues" evidence="1">
    <location>
        <begin position="76"/>
        <end position="87"/>
    </location>
</feature>
<accession>A0ABQ7JUA5</accession>
<protein>
    <submittedName>
        <fullName evidence="2">Uncharacterized protein</fullName>
    </submittedName>
</protein>
<dbReference type="InterPro" id="IPR053205">
    <property type="entry name" value="GHMP_kinase_L-arabinokinase"/>
</dbReference>
<sequence>MNRNGNANSLPFHFGTASTTSNTLLRNGRPLLVSNNSSTSIPAAISRRISPFKFLLLLALCAFSLLLLSRPFSSSVTDNSSHPITSSDDSELLLDTKDPSSTTTASSDQQLARELVVQQILDSQKSAYSFDDFTEKGLLLPQNEHLLPATAILLGWKRIDTLKLLVSYLVRYPYIKEIIIWNNNKDIQLSKRDFELENSSFGPLPELQVYNAAENLRDFAKYMSCSLAKYEYCYFQDDDWLNTHMDALYTNFLTSPNLIHTNTLPLIQMEHRRWTFTNEDYNMHAGFSWMGTGSYLPREKAKRLLEQRGNTTLGKDRFKVIDMYFSIWTNQYPYQLVNYLTPLDQKNDWGTERVSDHWGVVFRNMLDAADRLYSILLTNFEVTNKDPFTRQEEEPYIRDRHTRSPCFNDKCLFMTSLDPFPDPKEVVFKGDLRTIDEQDAKFLELNYPTAEFWKKFAYVHAVDNDPYTCWNSFKAPQAGDSFGLRFVKPTTLNRLTVTSSKPLTGLEGQITVLASDHRGIHWSTCQHTTRFPFAHTMILDITCPSTSLLPEGVLHQIKVELDVELEKSLEICGMDAGFGHATRVNQIITELLKSTSTVDSPISSIAAAATTTTEAVNIRKTVTTTTVTTRSPHKIYIVSDAPQFIFQDVIDLGAEYRNARVDAGVVQPLAYSVDRQKTIEGVKSFLARRDDMIKFEVNWLRQVGAHCILSDAPFLPCAAASAMGIPACLITNFTFDEVYRYLREGDPLDKDVIACADAALEDYKKATLLLRLPGSIDIPSFEDEIKILEADRTHYHHRDMLPSPKQVNDTTQRHVISNGRPVVSMENSYNNSNSSIAYCLQPSGQDDDERARNGQDLLMNEDTSMEPPSPHRVNIHIFPTSPSIPVRSRQQLKIDTAFIKPKGLTRIAIDVPMVVRKAINTREDVLRTLGVDEETIRTKKMVLVSFGGQRLKQGWGNPLPDGWIGVICGLPVSHELPAGFYRSPHGVYVPDLTHAADIVIGKLGYGTCSECIAHDTALIYVSRPQFIEEHGLTRMMIKHGLPVEMTAEEFETGLWQRSILEADRLAQEEKAGRKQFIEECAASAAALTTGCDGGEKNGLQGATASDREPLIRRKRSSSINTHQFRASKARSLAESVNMGELARGGPISPHGEDEDNPPMLSPGRSRRSVSISTLSSATLPSKNHSSNVKESEMMEELGRLEVGGGCDGEEDSDDCVQGIGGGVSSESGWFERRIPHNGGEVCARLLEEYMRQWDQYSSAV</sequence>